<reference evidence="5" key="1">
    <citation type="submission" date="2022-05" db="EMBL/GenBank/DDBJ databases">
        <title>The Musa troglodytarum L. genome provides insights into the mechanism of non-climacteric behaviour and enrichment of carotenoids.</title>
        <authorList>
            <person name="Wang J."/>
        </authorList>
    </citation>
    <scope>NUCLEOTIDE SEQUENCE</scope>
    <source>
        <tissue evidence="5">Leaf</tissue>
    </source>
</reference>
<evidence type="ECO:0000313" key="6">
    <source>
        <dbReference type="Proteomes" id="UP001055439"/>
    </source>
</evidence>
<dbReference type="OrthoDB" id="1912459at2759"/>
<feature type="domain" description="Mediator complex subunit 15 KIX" evidence="4">
    <location>
        <begin position="256"/>
        <end position="334"/>
    </location>
</feature>
<dbReference type="FunFam" id="1.10.246.20:FF:000003">
    <property type="entry name" value="Mediator of RNA polymerase II transcription subunit 15a"/>
    <property type="match status" value="2"/>
</dbReference>
<feature type="compositionally biased region" description="Low complexity" evidence="3">
    <location>
        <begin position="13"/>
        <end position="23"/>
    </location>
</feature>
<organism evidence="5 6">
    <name type="scientific">Musa troglodytarum</name>
    <name type="common">fe'i banana</name>
    <dbReference type="NCBI Taxonomy" id="320322"/>
    <lineage>
        <taxon>Eukaryota</taxon>
        <taxon>Viridiplantae</taxon>
        <taxon>Streptophyta</taxon>
        <taxon>Embryophyta</taxon>
        <taxon>Tracheophyta</taxon>
        <taxon>Spermatophyta</taxon>
        <taxon>Magnoliopsida</taxon>
        <taxon>Liliopsida</taxon>
        <taxon>Zingiberales</taxon>
        <taxon>Musaceae</taxon>
        <taxon>Musa</taxon>
    </lineage>
</organism>
<dbReference type="Gene3D" id="1.10.246.20">
    <property type="entry name" value="Coactivator CBP, KIX domain"/>
    <property type="match status" value="3"/>
</dbReference>
<dbReference type="GO" id="GO:0005634">
    <property type="term" value="C:nucleus"/>
    <property type="evidence" value="ECO:0007669"/>
    <property type="project" value="UniProtKB-SubCell"/>
</dbReference>
<feature type="domain" description="Mediator complex subunit 15 KIX" evidence="4">
    <location>
        <begin position="22"/>
        <end position="100"/>
    </location>
</feature>
<evidence type="ECO:0000259" key="4">
    <source>
        <dbReference type="Pfam" id="PF16987"/>
    </source>
</evidence>
<name>A0A9E7KSM4_9LILI</name>
<evidence type="ECO:0000313" key="5">
    <source>
        <dbReference type="EMBL" id="URE25760.1"/>
    </source>
</evidence>
<dbReference type="InterPro" id="IPR036529">
    <property type="entry name" value="KIX_dom_sf"/>
</dbReference>
<dbReference type="AlphaFoldDB" id="A0A9E7KSM4"/>
<feature type="domain" description="Mediator complex subunit 15 KIX" evidence="4">
    <location>
        <begin position="139"/>
        <end position="216"/>
    </location>
</feature>
<comment type="subcellular location">
    <subcellularLocation>
        <location evidence="1">Nucleus</location>
    </subcellularLocation>
</comment>
<proteinExistence type="predicted"/>
<dbReference type="PANTHER" id="PTHR33137:SF4">
    <property type="entry name" value="MEDIATOR OF RNA POLYMERASE II TRANSCRIPTION SUBUNIT 15A-RELATED"/>
    <property type="match status" value="1"/>
</dbReference>
<dbReference type="GO" id="GO:0003713">
    <property type="term" value="F:transcription coactivator activity"/>
    <property type="evidence" value="ECO:0007669"/>
    <property type="project" value="InterPro"/>
</dbReference>
<evidence type="ECO:0000256" key="2">
    <source>
        <dbReference type="ARBA" id="ARBA00023242"/>
    </source>
</evidence>
<feature type="region of interest" description="Disordered" evidence="3">
    <location>
        <begin position="1"/>
        <end position="24"/>
    </location>
</feature>
<dbReference type="GO" id="GO:0031490">
    <property type="term" value="F:chromatin DNA binding"/>
    <property type="evidence" value="ECO:0007669"/>
    <property type="project" value="InterPro"/>
</dbReference>
<dbReference type="Proteomes" id="UP001055439">
    <property type="component" value="Chromosome 8"/>
</dbReference>
<evidence type="ECO:0000256" key="1">
    <source>
        <dbReference type="ARBA" id="ARBA00004123"/>
    </source>
</evidence>
<protein>
    <recommendedName>
        <fullName evidence="4">Mediator complex subunit 15 KIX domain-containing protein</fullName>
    </recommendedName>
</protein>
<sequence length="371" mass="41446">MEGNSWRPAQGESAAASDSGSADWRTQLQPEARHRIVNKIMESLKRHLTISVPEGLNELQKIAILFEEKMYTAASNQSDYLRRISLKLLSMENNSQHSASINPAMSNSTVLNQNSAHQGNGWSLAEGELSAAANGSLADWRTQLQPEARHKIVNKMHEIWMRRLPFPEPVAVNQLRNIAGQREEAIFNAAHNQSEYLRKISLEMLSVESTSINTAVSNNNQNPTDPGVWNLQLNIKGNSWRPAQGESAAASDAGSADWRTQLQPEARHRIVNKIMETLLRYMPISVPEGLKELQKIAIRFEEKIYTTASNQSDYLSKISLKLLSMENKPQHSASINPAMSNSTVLNQNSAHPGRYLEKLAFLAKLDILNYG</sequence>
<keyword evidence="2" id="KW-0539">Nucleus</keyword>
<accession>A0A9E7KSM4</accession>
<evidence type="ECO:0000256" key="3">
    <source>
        <dbReference type="SAM" id="MobiDB-lite"/>
    </source>
</evidence>
<dbReference type="EMBL" id="CP097510">
    <property type="protein sequence ID" value="URE25760.1"/>
    <property type="molecule type" value="Genomic_DNA"/>
</dbReference>
<dbReference type="Pfam" id="PF16987">
    <property type="entry name" value="KIX_2"/>
    <property type="match status" value="3"/>
</dbReference>
<gene>
    <name evidence="5" type="ORF">MUK42_17948</name>
</gene>
<keyword evidence="6" id="KW-1185">Reference proteome</keyword>
<dbReference type="InterPro" id="IPR036546">
    <property type="entry name" value="MED15_KIX"/>
</dbReference>
<dbReference type="InterPro" id="IPR044661">
    <property type="entry name" value="MED15a/b/c-like"/>
</dbReference>
<dbReference type="PANTHER" id="PTHR33137">
    <property type="entry name" value="MEDIATOR OF RNA POLYMERASE II TRANSCRIPTION SUBUNIT 15A-RELATED"/>
    <property type="match status" value="1"/>
</dbReference>
<dbReference type="SUPFAM" id="SSF47040">
    <property type="entry name" value="Kix domain of CBP (creb binding protein)"/>
    <property type="match status" value="2"/>
</dbReference>